<dbReference type="Pfam" id="PF09535">
    <property type="entry name" value="Gmx_para_CXXCG"/>
    <property type="match status" value="1"/>
</dbReference>
<organism evidence="1 2">
    <name type="scientific">Alkalibaculum sporogenes</name>
    <dbReference type="NCBI Taxonomy" id="2655001"/>
    <lineage>
        <taxon>Bacteria</taxon>
        <taxon>Bacillati</taxon>
        <taxon>Bacillota</taxon>
        <taxon>Clostridia</taxon>
        <taxon>Eubacteriales</taxon>
        <taxon>Eubacteriaceae</taxon>
        <taxon>Alkalibaculum</taxon>
    </lineage>
</organism>
<evidence type="ECO:0000313" key="1">
    <source>
        <dbReference type="EMBL" id="MPW26724.1"/>
    </source>
</evidence>
<sequence>MNFYRIYTDEGKRKKYSYGIIMNDNEFKKVECPVCNRTWEYDPLLDSDNKLKVVLGNSNYADFIMALYFELISQKSLNILLKENTTGWTYEEINTMSKEELTDEQVKDFKEEYGIKALKSIPNNPPIYYKILAKKTAKLHPRSRVILIGKCDVCGYEEYDKEGSYFDPDYIEKDSWNGDDIFGVKEYGTTMFCSERFVEIYHKHSLTGLGFDRIEAI</sequence>
<comment type="caution">
    <text evidence="1">The sequence shown here is derived from an EMBL/GenBank/DDBJ whole genome shotgun (WGS) entry which is preliminary data.</text>
</comment>
<gene>
    <name evidence="1" type="ORF">GC105_13100</name>
</gene>
<accession>A0A6A7KBE1</accession>
<dbReference type="RefSeq" id="WP_152805564.1">
    <property type="nucleotide sequence ID" value="NZ_WHNX01000025.1"/>
</dbReference>
<evidence type="ECO:0000313" key="2">
    <source>
        <dbReference type="Proteomes" id="UP000440004"/>
    </source>
</evidence>
<dbReference type="AlphaFoldDB" id="A0A6A7KBE1"/>
<dbReference type="InterPro" id="IPR011750">
    <property type="entry name" value="Gmx_para_CXXCG"/>
</dbReference>
<protein>
    <submittedName>
        <fullName evidence="1">Uncharacterized protein</fullName>
    </submittedName>
</protein>
<dbReference type="Proteomes" id="UP000440004">
    <property type="component" value="Unassembled WGS sequence"/>
</dbReference>
<keyword evidence="2" id="KW-1185">Reference proteome</keyword>
<name>A0A6A7KBE1_9FIRM</name>
<reference evidence="1 2" key="1">
    <citation type="submission" date="2019-10" db="EMBL/GenBank/DDBJ databases">
        <title>Alkalibaculum tamaniensis sp.nov., a new alkaliphilic acetogen, isolated on methoxylated aromatics from a mud volcano.</title>
        <authorList>
            <person name="Khomyakova M.A."/>
            <person name="Merkel A.Y."/>
            <person name="Bonch-Osmolovskaya E.A."/>
            <person name="Slobodkin A.I."/>
        </authorList>
    </citation>
    <scope>NUCLEOTIDE SEQUENCE [LARGE SCALE GENOMIC DNA]</scope>
    <source>
        <strain evidence="1 2">M08DMB</strain>
    </source>
</reference>
<dbReference type="EMBL" id="WHNX01000025">
    <property type="protein sequence ID" value="MPW26724.1"/>
    <property type="molecule type" value="Genomic_DNA"/>
</dbReference>
<proteinExistence type="predicted"/>